<dbReference type="OrthoDB" id="2957247at2"/>
<organism evidence="10 12">
    <name type="scientific">Lentibacillus cibarius</name>
    <dbReference type="NCBI Taxonomy" id="2583219"/>
    <lineage>
        <taxon>Bacteria</taxon>
        <taxon>Bacillati</taxon>
        <taxon>Bacillota</taxon>
        <taxon>Bacilli</taxon>
        <taxon>Bacillales</taxon>
        <taxon>Bacillaceae</taxon>
        <taxon>Lentibacillus</taxon>
    </lineage>
</organism>
<dbReference type="PANTHER" id="PTHR43124:SF3">
    <property type="entry name" value="CHLORAMPHENICOL EFFLUX PUMP RV0191"/>
    <property type="match status" value="1"/>
</dbReference>
<dbReference type="Gene3D" id="1.20.1250.20">
    <property type="entry name" value="MFS general substrate transporter like domains"/>
    <property type="match status" value="1"/>
</dbReference>
<evidence type="ECO:0000256" key="5">
    <source>
        <dbReference type="ARBA" id="ARBA00022989"/>
    </source>
</evidence>
<feature type="domain" description="Major facilitator superfamily (MFS) profile" evidence="8">
    <location>
        <begin position="29"/>
        <end position="306"/>
    </location>
</feature>
<evidence type="ECO:0000313" key="9">
    <source>
        <dbReference type="EMBL" id="TMN21572.1"/>
    </source>
</evidence>
<feature type="transmembrane region" description="Helical" evidence="7">
    <location>
        <begin position="69"/>
        <end position="91"/>
    </location>
</feature>
<evidence type="ECO:0000256" key="7">
    <source>
        <dbReference type="SAM" id="Phobius"/>
    </source>
</evidence>
<feature type="transmembrane region" description="Helical" evidence="7">
    <location>
        <begin position="157"/>
        <end position="179"/>
    </location>
</feature>
<comment type="caution">
    <text evidence="10">The sequence shown here is derived from an EMBL/GenBank/DDBJ whole genome shotgun (WGS) entry which is preliminary data.</text>
</comment>
<dbReference type="EMBL" id="VJMZ01000001">
    <property type="protein sequence ID" value="TRM10474.1"/>
    <property type="molecule type" value="Genomic_DNA"/>
</dbReference>
<evidence type="ECO:0000256" key="2">
    <source>
        <dbReference type="ARBA" id="ARBA00022448"/>
    </source>
</evidence>
<accession>A0A5S3QI41</accession>
<dbReference type="SUPFAM" id="SSF103473">
    <property type="entry name" value="MFS general substrate transporter"/>
    <property type="match status" value="1"/>
</dbReference>
<dbReference type="GO" id="GO:0022857">
    <property type="term" value="F:transmembrane transporter activity"/>
    <property type="evidence" value="ECO:0007669"/>
    <property type="project" value="InterPro"/>
</dbReference>
<keyword evidence="5 7" id="KW-1133">Transmembrane helix</keyword>
<dbReference type="AlphaFoldDB" id="A0A549YF10"/>
<evidence type="ECO:0000313" key="11">
    <source>
        <dbReference type="Proteomes" id="UP000306980"/>
    </source>
</evidence>
<dbReference type="InterPro" id="IPR050189">
    <property type="entry name" value="MFS_Efflux_Transporters"/>
</dbReference>
<dbReference type="GO" id="GO:0005886">
    <property type="term" value="C:plasma membrane"/>
    <property type="evidence" value="ECO:0007669"/>
    <property type="project" value="UniProtKB-SubCell"/>
</dbReference>
<reference evidence="9 11" key="1">
    <citation type="submission" date="2019-05" db="EMBL/GenBank/DDBJ databases">
        <title>Genomic analysis of Lentibacillus sp. NKC220-2.</title>
        <authorList>
            <person name="Oh Y.J."/>
        </authorList>
    </citation>
    <scope>NUCLEOTIDE SEQUENCE [LARGE SCALE GENOMIC DNA]</scope>
    <source>
        <strain evidence="9 11">NKC220-2</strain>
    </source>
</reference>
<evidence type="ECO:0000256" key="6">
    <source>
        <dbReference type="ARBA" id="ARBA00023136"/>
    </source>
</evidence>
<evidence type="ECO:0000256" key="3">
    <source>
        <dbReference type="ARBA" id="ARBA00022475"/>
    </source>
</evidence>
<dbReference type="Proteomes" id="UP000306980">
    <property type="component" value="Unassembled WGS sequence"/>
</dbReference>
<keyword evidence="4 7" id="KW-0812">Transmembrane</keyword>
<dbReference type="InterPro" id="IPR020846">
    <property type="entry name" value="MFS_dom"/>
</dbReference>
<dbReference type="InterPro" id="IPR011701">
    <property type="entry name" value="MFS"/>
</dbReference>
<dbReference type="Proteomes" id="UP000319280">
    <property type="component" value="Unassembled WGS sequence"/>
</dbReference>
<evidence type="ECO:0000313" key="12">
    <source>
        <dbReference type="Proteomes" id="UP000319280"/>
    </source>
</evidence>
<sequence length="306" mass="33642">MNLSPRAGGDETIRGRVAMSAFAKAKDNIPLISLVGLLTMSLVFGWVRYGYGLLLPDFQADFHLSKTTLGIISSLSFLSFLVGALLVTFFIARFGPRMFIVSGLAAASVGLLMAAFAQNGLLFSIGCIIAGLCPGLCWAPFSESVSEYVRERLQKRSLAVISTGSSIGLVLICALYLFFSEGSWRLLWTIGGVTGLILLLVVLKTIPARTVAASPHETNRNRPNLPSFHKHSVHLFTAAIIFGVTEATYIGRMRLILRRSHFIWTPRTPYFSLLRELGGLQVYGPGNLLITWVSAKAFFLRCWYTR</sequence>
<feature type="transmembrane region" description="Helical" evidence="7">
    <location>
        <begin position="185"/>
        <end position="203"/>
    </location>
</feature>
<keyword evidence="12" id="KW-1185">Reference proteome</keyword>
<protein>
    <submittedName>
        <fullName evidence="10">MFS transporter</fullName>
    </submittedName>
</protein>
<keyword evidence="2" id="KW-0813">Transport</keyword>
<keyword evidence="6 7" id="KW-0472">Membrane</keyword>
<comment type="subcellular location">
    <subcellularLocation>
        <location evidence="1">Cell membrane</location>
        <topology evidence="1">Multi-pass membrane protein</topology>
    </subcellularLocation>
</comment>
<evidence type="ECO:0000256" key="1">
    <source>
        <dbReference type="ARBA" id="ARBA00004651"/>
    </source>
</evidence>
<name>A0A549YF10_9BACI</name>
<evidence type="ECO:0000259" key="8">
    <source>
        <dbReference type="PROSITE" id="PS50850"/>
    </source>
</evidence>
<dbReference type="EMBL" id="VCIA01000001">
    <property type="protein sequence ID" value="TMN21572.1"/>
    <property type="molecule type" value="Genomic_DNA"/>
</dbReference>
<feature type="transmembrane region" description="Helical" evidence="7">
    <location>
        <begin position="98"/>
        <end position="116"/>
    </location>
</feature>
<proteinExistence type="predicted"/>
<reference evidence="10 12" key="2">
    <citation type="submission" date="2019-07" db="EMBL/GenBank/DDBJ databases">
        <title>Genomic analysis of Lentibacillus sp. NKC851-2.</title>
        <authorList>
            <person name="Oh Y.J."/>
        </authorList>
    </citation>
    <scope>NUCLEOTIDE SEQUENCE [LARGE SCALE GENOMIC DNA]</scope>
    <source>
        <strain evidence="10 12">NKC851-2</strain>
    </source>
</reference>
<evidence type="ECO:0000256" key="4">
    <source>
        <dbReference type="ARBA" id="ARBA00022692"/>
    </source>
</evidence>
<dbReference type="PROSITE" id="PS50850">
    <property type="entry name" value="MFS"/>
    <property type="match status" value="1"/>
</dbReference>
<gene>
    <name evidence="9" type="ORF">FFL34_05215</name>
    <name evidence="10" type="ORF">FH966_01365</name>
</gene>
<accession>A0A549YF10</accession>
<feature type="transmembrane region" description="Helical" evidence="7">
    <location>
        <begin position="122"/>
        <end position="141"/>
    </location>
</feature>
<keyword evidence="3" id="KW-1003">Cell membrane</keyword>
<dbReference type="PANTHER" id="PTHR43124">
    <property type="entry name" value="PURINE EFFLUX PUMP PBUE"/>
    <property type="match status" value="1"/>
</dbReference>
<feature type="transmembrane region" description="Helical" evidence="7">
    <location>
        <begin position="29"/>
        <end position="49"/>
    </location>
</feature>
<evidence type="ECO:0000313" key="10">
    <source>
        <dbReference type="EMBL" id="TRM10474.1"/>
    </source>
</evidence>
<dbReference type="InterPro" id="IPR036259">
    <property type="entry name" value="MFS_trans_sf"/>
</dbReference>
<dbReference type="Pfam" id="PF07690">
    <property type="entry name" value="MFS_1"/>
    <property type="match status" value="1"/>
</dbReference>